<gene>
    <name evidence="1" type="ORF">H5410_038199</name>
</gene>
<proteinExistence type="predicted"/>
<protein>
    <submittedName>
        <fullName evidence="1">Uncharacterized protein</fullName>
    </submittedName>
</protein>
<evidence type="ECO:0000313" key="1">
    <source>
        <dbReference type="EMBL" id="KAG5596967.1"/>
    </source>
</evidence>
<dbReference type="EMBL" id="JACXVP010000007">
    <property type="protein sequence ID" value="KAG5596967.1"/>
    <property type="molecule type" value="Genomic_DNA"/>
</dbReference>
<reference evidence="1 2" key="1">
    <citation type="submission" date="2020-09" db="EMBL/GenBank/DDBJ databases">
        <title>De no assembly of potato wild relative species, Solanum commersonii.</title>
        <authorList>
            <person name="Cho K."/>
        </authorList>
    </citation>
    <scope>NUCLEOTIDE SEQUENCE [LARGE SCALE GENOMIC DNA]</scope>
    <source>
        <strain evidence="1">LZ3.2</strain>
        <tissue evidence="1">Leaf</tissue>
    </source>
</reference>
<sequence length="76" mass="9014">MLVDGLINCHHSQLAMEMYLEKQGPIESKIWDFVLNNIGVNWKMPRTTRELLQCWYSRRFGKTKMINMKNLPSAAW</sequence>
<evidence type="ECO:0000313" key="2">
    <source>
        <dbReference type="Proteomes" id="UP000824120"/>
    </source>
</evidence>
<accession>A0A9J5YAM5</accession>
<dbReference type="AlphaFoldDB" id="A0A9J5YAM5"/>
<comment type="caution">
    <text evidence="1">The sequence shown here is derived from an EMBL/GenBank/DDBJ whole genome shotgun (WGS) entry which is preliminary data.</text>
</comment>
<organism evidence="1 2">
    <name type="scientific">Solanum commersonii</name>
    <name type="common">Commerson's wild potato</name>
    <name type="synonym">Commerson's nightshade</name>
    <dbReference type="NCBI Taxonomy" id="4109"/>
    <lineage>
        <taxon>Eukaryota</taxon>
        <taxon>Viridiplantae</taxon>
        <taxon>Streptophyta</taxon>
        <taxon>Embryophyta</taxon>
        <taxon>Tracheophyta</taxon>
        <taxon>Spermatophyta</taxon>
        <taxon>Magnoliopsida</taxon>
        <taxon>eudicotyledons</taxon>
        <taxon>Gunneridae</taxon>
        <taxon>Pentapetalae</taxon>
        <taxon>asterids</taxon>
        <taxon>lamiids</taxon>
        <taxon>Solanales</taxon>
        <taxon>Solanaceae</taxon>
        <taxon>Solanoideae</taxon>
        <taxon>Solaneae</taxon>
        <taxon>Solanum</taxon>
    </lineage>
</organism>
<name>A0A9J5YAM5_SOLCO</name>
<dbReference type="Proteomes" id="UP000824120">
    <property type="component" value="Chromosome 7"/>
</dbReference>
<keyword evidence="2" id="KW-1185">Reference proteome</keyword>